<evidence type="ECO:0000313" key="1">
    <source>
        <dbReference type="EMBL" id="NDK55412.1"/>
    </source>
</evidence>
<organism evidence="1 2">
    <name type="scientific">Pontibacter fetidus</name>
    <dbReference type="NCBI Taxonomy" id="2700082"/>
    <lineage>
        <taxon>Bacteria</taxon>
        <taxon>Pseudomonadati</taxon>
        <taxon>Bacteroidota</taxon>
        <taxon>Cytophagia</taxon>
        <taxon>Cytophagales</taxon>
        <taxon>Hymenobacteraceae</taxon>
        <taxon>Pontibacter</taxon>
    </lineage>
</organism>
<evidence type="ECO:0000313" key="2">
    <source>
        <dbReference type="Proteomes" id="UP000478546"/>
    </source>
</evidence>
<gene>
    <name evidence="1" type="ORF">GWO68_05745</name>
</gene>
<comment type="caution">
    <text evidence="1">The sequence shown here is derived from an EMBL/GenBank/DDBJ whole genome shotgun (WGS) entry which is preliminary data.</text>
</comment>
<keyword evidence="2" id="KW-1185">Reference proteome</keyword>
<dbReference type="RefSeq" id="WP_162345462.1">
    <property type="nucleotide sequence ID" value="NZ_JAAEAA010000005.1"/>
</dbReference>
<dbReference type="AlphaFoldDB" id="A0A6B2H7V9"/>
<dbReference type="EMBL" id="JAAEAA010000005">
    <property type="protein sequence ID" value="NDK55412.1"/>
    <property type="molecule type" value="Genomic_DNA"/>
</dbReference>
<accession>A0A6B2H7V9</accession>
<sequence>MLNLYLSRTSLIVLFSFSLLITGCAESHSSLAEDDLKDLSAYAVGLNVSNRFDYYPLIEVKIPQSHNPELHQDVLEIAMVIDTLAMKYIEQTGGIAENGTFMNPRESGEKGAQIYKELKVEARLTDLLTKAKAKAGSSDKDLMKVTEYIVQNQFLSEIPYFNQQKLTQRPLSVLSLELLLLENKICAVLLNSLLVNKEQQ</sequence>
<name>A0A6B2H7V9_9BACT</name>
<dbReference type="Proteomes" id="UP000478546">
    <property type="component" value="Unassembled WGS sequence"/>
</dbReference>
<proteinExistence type="predicted"/>
<protein>
    <submittedName>
        <fullName evidence="1">Uncharacterized protein</fullName>
    </submittedName>
</protein>
<reference evidence="1 2" key="1">
    <citation type="submission" date="2020-01" db="EMBL/GenBank/DDBJ databases">
        <authorList>
            <person name="Kim M.K."/>
        </authorList>
    </citation>
    <scope>NUCLEOTIDE SEQUENCE [LARGE SCALE GENOMIC DNA]</scope>
    <source>
        <strain evidence="1 2">BT213</strain>
    </source>
</reference>